<keyword evidence="1" id="KW-0479">Metal-binding</keyword>
<dbReference type="CDD" id="cd17039">
    <property type="entry name" value="Ubl_ubiquitin_like"/>
    <property type="match status" value="1"/>
</dbReference>
<dbReference type="Gene3D" id="3.10.20.90">
    <property type="entry name" value="Phosphatidylinositol 3-kinase Catalytic Subunit, Chain A, domain 1"/>
    <property type="match status" value="1"/>
</dbReference>
<keyword evidence="1" id="KW-0863">Zinc-finger</keyword>
<dbReference type="OrthoDB" id="2318873at2759"/>
<dbReference type="PANTHER" id="PTHR32097">
    <property type="entry name" value="CAMP-BINDING PROTEIN 1-RELATED"/>
    <property type="match status" value="1"/>
</dbReference>
<protein>
    <recommendedName>
        <fullName evidence="6">Ubiquitin-like domain-containing protein</fullName>
    </recommendedName>
</protein>
<organism evidence="4 5">
    <name type="scientific">Gigaspora rosea</name>
    <dbReference type="NCBI Taxonomy" id="44941"/>
    <lineage>
        <taxon>Eukaryota</taxon>
        <taxon>Fungi</taxon>
        <taxon>Fungi incertae sedis</taxon>
        <taxon>Mucoromycota</taxon>
        <taxon>Glomeromycotina</taxon>
        <taxon>Glomeromycetes</taxon>
        <taxon>Diversisporales</taxon>
        <taxon>Gigasporaceae</taxon>
        <taxon>Gigaspora</taxon>
    </lineage>
</organism>
<dbReference type="AlphaFoldDB" id="A0A397U3Y3"/>
<evidence type="ECO:0000259" key="2">
    <source>
        <dbReference type="PROSITE" id="PS50053"/>
    </source>
</evidence>
<dbReference type="InterPro" id="IPR013083">
    <property type="entry name" value="Znf_RING/FYVE/PHD"/>
</dbReference>
<dbReference type="InterPro" id="IPR001841">
    <property type="entry name" value="Znf_RING"/>
</dbReference>
<evidence type="ECO:0000313" key="4">
    <source>
        <dbReference type="EMBL" id="RIB02133.1"/>
    </source>
</evidence>
<dbReference type="InterPro" id="IPR000626">
    <property type="entry name" value="Ubiquitin-like_dom"/>
</dbReference>
<reference evidence="4 5" key="1">
    <citation type="submission" date="2018-06" db="EMBL/GenBank/DDBJ databases">
        <title>Comparative genomics reveals the genomic features of Rhizophagus irregularis, R. cerebriforme, R. diaphanum and Gigaspora rosea, and their symbiotic lifestyle signature.</title>
        <authorList>
            <person name="Morin E."/>
            <person name="San Clemente H."/>
            <person name="Chen E.C.H."/>
            <person name="De La Providencia I."/>
            <person name="Hainaut M."/>
            <person name="Kuo A."/>
            <person name="Kohler A."/>
            <person name="Murat C."/>
            <person name="Tang N."/>
            <person name="Roy S."/>
            <person name="Loubradou J."/>
            <person name="Henrissat B."/>
            <person name="Grigoriev I.V."/>
            <person name="Corradi N."/>
            <person name="Roux C."/>
            <person name="Martin F.M."/>
        </authorList>
    </citation>
    <scope>NUCLEOTIDE SEQUENCE [LARGE SCALE GENOMIC DNA]</scope>
    <source>
        <strain evidence="4 5">DAOM 194757</strain>
    </source>
</reference>
<evidence type="ECO:0000256" key="1">
    <source>
        <dbReference type="PROSITE-ProRule" id="PRU00175"/>
    </source>
</evidence>
<dbReference type="InterPro" id="IPR051324">
    <property type="entry name" value="Stress/Tellurium_Resist"/>
</dbReference>
<dbReference type="Proteomes" id="UP000266673">
    <property type="component" value="Unassembled WGS sequence"/>
</dbReference>
<gene>
    <name evidence="4" type="ORF">C2G38_2228672</name>
</gene>
<dbReference type="SUPFAM" id="SSF57850">
    <property type="entry name" value="RING/U-box"/>
    <property type="match status" value="1"/>
</dbReference>
<dbReference type="SUPFAM" id="SSF54236">
    <property type="entry name" value="Ubiquitin-like"/>
    <property type="match status" value="1"/>
</dbReference>
<feature type="domain" description="RING-type" evidence="3">
    <location>
        <begin position="3"/>
        <end position="51"/>
    </location>
</feature>
<dbReference type="PROSITE" id="PS50053">
    <property type="entry name" value="UBIQUITIN_2"/>
    <property type="match status" value="1"/>
</dbReference>
<dbReference type="Gene3D" id="2.60.60.30">
    <property type="entry name" value="sav2460 like domains"/>
    <property type="match status" value="1"/>
</dbReference>
<accession>A0A397U3Y3</accession>
<evidence type="ECO:0000313" key="5">
    <source>
        <dbReference type="Proteomes" id="UP000266673"/>
    </source>
</evidence>
<evidence type="ECO:0000259" key="3">
    <source>
        <dbReference type="PROSITE" id="PS50089"/>
    </source>
</evidence>
<dbReference type="EMBL" id="QKWP01002801">
    <property type="protein sequence ID" value="RIB02133.1"/>
    <property type="molecule type" value="Genomic_DNA"/>
</dbReference>
<comment type="caution">
    <text evidence="4">The sequence shown here is derived from an EMBL/GenBank/DDBJ whole genome shotgun (WGS) entry which is preliminary data.</text>
</comment>
<name>A0A397U3Y3_9GLOM</name>
<dbReference type="STRING" id="44941.A0A397U3Y3"/>
<dbReference type="Gene3D" id="3.30.40.10">
    <property type="entry name" value="Zinc/RING finger domain, C3HC4 (zinc finger)"/>
    <property type="match status" value="1"/>
</dbReference>
<keyword evidence="5" id="KW-1185">Reference proteome</keyword>
<feature type="domain" description="Ubiquitin-like" evidence="2">
    <location>
        <begin position="92"/>
        <end position="177"/>
    </location>
</feature>
<dbReference type="GO" id="GO:0008270">
    <property type="term" value="F:zinc ion binding"/>
    <property type="evidence" value="ECO:0007669"/>
    <property type="project" value="UniProtKB-KW"/>
</dbReference>
<dbReference type="PANTHER" id="PTHR32097:SF17">
    <property type="entry name" value="CAMP-BINDING PROTEIN 1-RELATED"/>
    <property type="match status" value="1"/>
</dbReference>
<keyword evidence="1" id="KW-0862">Zinc</keyword>
<evidence type="ECO:0008006" key="6">
    <source>
        <dbReference type="Google" id="ProtNLM"/>
    </source>
</evidence>
<dbReference type="PROSITE" id="PS50089">
    <property type="entry name" value="ZF_RING_2"/>
    <property type="match status" value="1"/>
</dbReference>
<dbReference type="Pfam" id="PF00240">
    <property type="entry name" value="ubiquitin"/>
    <property type="match status" value="1"/>
</dbReference>
<dbReference type="InterPro" id="IPR029071">
    <property type="entry name" value="Ubiquitin-like_domsf"/>
</dbReference>
<proteinExistence type="predicted"/>
<sequence length="358" mass="40329">MKCSKCLHDKLSREFPSDTISQKCYHVSTYCLKCIVTHLKSQPVGTCPECSVSLSQKEIRDLNDSWEKAPFRIDIENISHFTGSSGNESNEVNLNVGAATGNFYVVLLNGEKLTFQLENIKTVVNLREAIKGKTNVEISKQKLIHKGKELNNFNTGRVHKYLSEYGIVADSHIQLIVLLFSISKELSITNLTFDLYWGYPAGGCDYLDGTCMLYAKNVHWRSFDYQSTNYLDVPNMAHSGDIMDHVNRRGHHRITANLSVLPPNITKLFFILSAWNSPNIGHFPNPSFKMYDATTPHINLCNYTMKKANHSQAVIMCCVGKDTVDNTWAVYEVGKLTNGNAKDYSPIVRTIGTLDILF</sequence>